<accession>A0A1G6HGT9</accession>
<feature type="domain" description="Smf/DprA SLOG" evidence="3">
    <location>
        <begin position="98"/>
        <end position="308"/>
    </location>
</feature>
<dbReference type="InterPro" id="IPR003488">
    <property type="entry name" value="DprA"/>
</dbReference>
<dbReference type="SUPFAM" id="SSF102405">
    <property type="entry name" value="MCP/YpsA-like"/>
    <property type="match status" value="1"/>
</dbReference>
<dbReference type="InterPro" id="IPR036388">
    <property type="entry name" value="WH-like_DNA-bd_sf"/>
</dbReference>
<evidence type="ECO:0000259" key="3">
    <source>
        <dbReference type="Pfam" id="PF02481"/>
    </source>
</evidence>
<protein>
    <submittedName>
        <fullName evidence="5">DNA processing protein</fullName>
    </submittedName>
</protein>
<evidence type="ECO:0000313" key="6">
    <source>
        <dbReference type="Proteomes" id="UP000183203"/>
    </source>
</evidence>
<dbReference type="PANTHER" id="PTHR43022:SF1">
    <property type="entry name" value="PROTEIN SMF"/>
    <property type="match status" value="1"/>
</dbReference>
<evidence type="ECO:0000313" key="5">
    <source>
        <dbReference type="EMBL" id="SDB93547.1"/>
    </source>
</evidence>
<dbReference type="EMBL" id="FMYG01000002">
    <property type="protein sequence ID" value="SDB93547.1"/>
    <property type="molecule type" value="Genomic_DNA"/>
</dbReference>
<evidence type="ECO:0000256" key="1">
    <source>
        <dbReference type="ARBA" id="ARBA00006525"/>
    </source>
</evidence>
<dbReference type="PANTHER" id="PTHR43022">
    <property type="entry name" value="PROTEIN SMF"/>
    <property type="match status" value="1"/>
</dbReference>
<name>A0A1G6HGT9_9MICO</name>
<feature type="region of interest" description="Disordered" evidence="2">
    <location>
        <begin position="370"/>
        <end position="390"/>
    </location>
</feature>
<dbReference type="AlphaFoldDB" id="A0A1G6HGT9"/>
<dbReference type="Pfam" id="PF02481">
    <property type="entry name" value="DNA_processg_A"/>
    <property type="match status" value="1"/>
</dbReference>
<proteinExistence type="inferred from homology"/>
<dbReference type="InterPro" id="IPR041614">
    <property type="entry name" value="DprA_WH"/>
</dbReference>
<dbReference type="Gene3D" id="1.10.10.10">
    <property type="entry name" value="Winged helix-like DNA-binding domain superfamily/Winged helix DNA-binding domain"/>
    <property type="match status" value="1"/>
</dbReference>
<evidence type="ECO:0000259" key="4">
    <source>
        <dbReference type="Pfam" id="PF17782"/>
    </source>
</evidence>
<comment type="similarity">
    <text evidence="1">Belongs to the DprA/Smf family.</text>
</comment>
<sequence>MIPLDDRAAVEALAGLRGSHGAAVAGAYARAVWSILVEPGDGIAGALVETHGAVEALMRISESDDPEIRAARARWMPRLQPTAIAAALDAARRCGATLVVPGDVDWPSRLDDLGVHAPIALWRRGTGAPSDGPAVALVGARASTAYGEAVAADLAAELGAAGVTVVSGAAYGIDGACHRAALSVGGSTVAFLAGGVDRPYPRGHENLLSHIAATGAVWSETPCGAAPTKWRFLSRNRLIAAMADAVVVVEAGWRSGSLNTAAHAATLGRALGAVPGPVTSAASAGCHRVLREFDGVCVTSSNDVLEMLGAGDSPPPAGEQAHTDTSTRLLDALSPRTARSTADIARRSGLAPDEAAILLGFAELEGRVTRDDEGDWRTVSRSASGGRRAG</sequence>
<gene>
    <name evidence="5" type="ORF">SAMN05216418_1198</name>
</gene>
<feature type="domain" description="DprA winged helix" evidence="4">
    <location>
        <begin position="314"/>
        <end position="371"/>
    </location>
</feature>
<organism evidence="5 6">
    <name type="scientific">Microbacterium enclense</name>
    <dbReference type="NCBI Taxonomy" id="993073"/>
    <lineage>
        <taxon>Bacteria</taxon>
        <taxon>Bacillati</taxon>
        <taxon>Actinomycetota</taxon>
        <taxon>Actinomycetes</taxon>
        <taxon>Micrococcales</taxon>
        <taxon>Microbacteriaceae</taxon>
        <taxon>Microbacterium</taxon>
    </lineage>
</organism>
<dbReference type="STRING" id="993073.AS029_04745"/>
<dbReference type="InterPro" id="IPR057666">
    <property type="entry name" value="DrpA_SLOG"/>
</dbReference>
<dbReference type="OrthoDB" id="9785707at2"/>
<dbReference type="NCBIfam" id="TIGR00732">
    <property type="entry name" value="dprA"/>
    <property type="match status" value="1"/>
</dbReference>
<dbReference type="GO" id="GO:0009294">
    <property type="term" value="P:DNA-mediated transformation"/>
    <property type="evidence" value="ECO:0007669"/>
    <property type="project" value="InterPro"/>
</dbReference>
<dbReference type="Proteomes" id="UP000183203">
    <property type="component" value="Unassembled WGS sequence"/>
</dbReference>
<evidence type="ECO:0000256" key="2">
    <source>
        <dbReference type="SAM" id="MobiDB-lite"/>
    </source>
</evidence>
<dbReference type="Gene3D" id="3.40.50.450">
    <property type="match status" value="1"/>
</dbReference>
<dbReference type="RefSeq" id="WP_058231439.1">
    <property type="nucleotide sequence ID" value="NZ_FMYG01000002.1"/>
</dbReference>
<reference evidence="5 6" key="1">
    <citation type="submission" date="2016-09" db="EMBL/GenBank/DDBJ databases">
        <authorList>
            <person name="Capua I."/>
            <person name="De Benedictis P."/>
            <person name="Joannis T."/>
            <person name="Lombin L.H."/>
            <person name="Cattoli G."/>
        </authorList>
    </citation>
    <scope>NUCLEOTIDE SEQUENCE [LARGE SCALE GENOMIC DNA]</scope>
    <source>
        <strain evidence="5 6">NIO-1002</strain>
    </source>
</reference>
<dbReference type="Pfam" id="PF17782">
    <property type="entry name" value="WHD_DprA"/>
    <property type="match status" value="1"/>
</dbReference>